<feature type="compositionally biased region" description="Low complexity" evidence="1">
    <location>
        <begin position="32"/>
        <end position="48"/>
    </location>
</feature>
<reference evidence="3 4" key="1">
    <citation type="submission" date="2020-08" db="EMBL/GenBank/DDBJ databases">
        <title>Genome sequence of Tessaracoccus defluvii JCM 17540T.</title>
        <authorList>
            <person name="Hyun D.-W."/>
            <person name="Bae J.-W."/>
        </authorList>
    </citation>
    <scope>NUCLEOTIDE SEQUENCE [LARGE SCALE GENOMIC DNA]</scope>
    <source>
        <strain evidence="3 4">JCM 17540</strain>
    </source>
</reference>
<feature type="signal peptide" evidence="2">
    <location>
        <begin position="1"/>
        <end position="28"/>
    </location>
</feature>
<sequence>MRFLKTRLTRFALAVVLSASALAMTAPAANALPRPSDPLPDSTSTSSTACLDPVGTPGYIPALQFRERNWPLTGGLHMDTSGSVNRNTGLVTAQVHLYNSYWGMGYTGGTLMVLYDKCGGTIGVTKPAQWGVDAKLWAWSMNERKALYSADVPVWIANRVASVRVINTRVTGDAMINLYREIRGIACGVLIKVPFMGGHCPLPEFR</sequence>
<organism evidence="3 4">
    <name type="scientific">Tessaracoccus defluvii</name>
    <dbReference type="NCBI Taxonomy" id="1285901"/>
    <lineage>
        <taxon>Bacteria</taxon>
        <taxon>Bacillati</taxon>
        <taxon>Actinomycetota</taxon>
        <taxon>Actinomycetes</taxon>
        <taxon>Propionibacteriales</taxon>
        <taxon>Propionibacteriaceae</taxon>
        <taxon>Tessaracoccus</taxon>
    </lineage>
</organism>
<feature type="region of interest" description="Disordered" evidence="1">
    <location>
        <begin position="32"/>
        <end position="53"/>
    </location>
</feature>
<keyword evidence="2" id="KW-0732">Signal</keyword>
<dbReference type="Proteomes" id="UP000516117">
    <property type="component" value="Chromosome"/>
</dbReference>
<protein>
    <submittedName>
        <fullName evidence="3">Uncharacterized protein</fullName>
    </submittedName>
</protein>
<evidence type="ECO:0000256" key="1">
    <source>
        <dbReference type="SAM" id="MobiDB-lite"/>
    </source>
</evidence>
<dbReference type="KEGG" id="tdf:H9L22_03190"/>
<accession>A0A7H0H7E0</accession>
<proteinExistence type="predicted"/>
<gene>
    <name evidence="3" type="ORF">H9L22_03190</name>
</gene>
<evidence type="ECO:0000313" key="4">
    <source>
        <dbReference type="Proteomes" id="UP000516117"/>
    </source>
</evidence>
<dbReference type="EMBL" id="CP060789">
    <property type="protein sequence ID" value="QNP56456.1"/>
    <property type="molecule type" value="Genomic_DNA"/>
</dbReference>
<evidence type="ECO:0000256" key="2">
    <source>
        <dbReference type="SAM" id="SignalP"/>
    </source>
</evidence>
<evidence type="ECO:0000313" key="3">
    <source>
        <dbReference type="EMBL" id="QNP56456.1"/>
    </source>
</evidence>
<dbReference type="AlphaFoldDB" id="A0A7H0H7E0"/>
<dbReference type="RefSeq" id="WP_187721565.1">
    <property type="nucleotide sequence ID" value="NZ_BAABBL010000001.1"/>
</dbReference>
<keyword evidence="4" id="KW-1185">Reference proteome</keyword>
<feature type="chain" id="PRO_5028819028" evidence="2">
    <location>
        <begin position="29"/>
        <end position="206"/>
    </location>
</feature>
<name>A0A7H0H7E0_9ACTN</name>